<dbReference type="AlphaFoldDB" id="A0A0G4FZS6"/>
<gene>
    <name evidence="1" type="ORF">Cvel_3987</name>
</gene>
<proteinExistence type="predicted"/>
<name>A0A0G4FZS6_9ALVE</name>
<dbReference type="VEuPathDB" id="CryptoDB:Cvel_3987"/>
<organism evidence="1">
    <name type="scientific">Chromera velia CCMP2878</name>
    <dbReference type="NCBI Taxonomy" id="1169474"/>
    <lineage>
        <taxon>Eukaryota</taxon>
        <taxon>Sar</taxon>
        <taxon>Alveolata</taxon>
        <taxon>Colpodellida</taxon>
        <taxon>Chromeraceae</taxon>
        <taxon>Chromera</taxon>
    </lineage>
</organism>
<sequence>MMLSPEDLRKLVRDRRVGGHSLCFAPDGSISSGFVEKALRFAYGTQGGKTDPFCIWASGLVSVAFGFEEELSAAGADPVRDDAGLFLSSDEGASLLGCFVLPLLHNLLSRLDEYLADPETAELQAEVLLRVARSAEHRGIPFLDTIDPDRLSSGYHICGAKPGEKEKERSDRERNALRSLEDPALVRLTAFSSPERIVKICHRTLPLLVQRCVSFVSRHLTDMPEVAVCALVDSCARICGLVFRCPPPSSGFVPSPSDDFGTRLVGGGDRQGRGGVDERDGRLSSVLSILTRAAAEEEALENEENAGFWEVSERGVLRGGVAEGNHRGGVGGGGGRMEPRELKGVRRLPVNDGVLVECINCFSACLGRPGVRKDALRSLETIQRRAEVEVLILTIYYSSLLNNQVYKGEL</sequence>
<evidence type="ECO:0000313" key="1">
    <source>
        <dbReference type="EMBL" id="CEM21142.1"/>
    </source>
</evidence>
<accession>A0A0G4FZS6</accession>
<reference evidence="1" key="1">
    <citation type="submission" date="2014-11" db="EMBL/GenBank/DDBJ databases">
        <authorList>
            <person name="Otto D Thomas"/>
            <person name="Naeem Raeece"/>
        </authorList>
    </citation>
    <scope>NUCLEOTIDE SEQUENCE</scope>
</reference>
<dbReference type="EMBL" id="CDMZ01000772">
    <property type="protein sequence ID" value="CEM21142.1"/>
    <property type="molecule type" value="Genomic_DNA"/>
</dbReference>
<protein>
    <submittedName>
        <fullName evidence="1">Uncharacterized protein</fullName>
    </submittedName>
</protein>